<dbReference type="Gene3D" id="3.40.50.2000">
    <property type="entry name" value="Glycogen Phosphorylase B"/>
    <property type="match status" value="1"/>
</dbReference>
<protein>
    <recommendedName>
        <fullName evidence="1">Glycosyl transferase family 1 domain-containing protein</fullName>
    </recommendedName>
</protein>
<gene>
    <name evidence="2" type="ORF">S03H2_27856</name>
</gene>
<dbReference type="InterPro" id="IPR050194">
    <property type="entry name" value="Glycosyltransferase_grp1"/>
</dbReference>
<dbReference type="PANTHER" id="PTHR45947:SF3">
    <property type="entry name" value="SULFOQUINOVOSYL TRANSFERASE SQD2"/>
    <property type="match status" value="1"/>
</dbReference>
<reference evidence="2" key="1">
    <citation type="journal article" date="2014" name="Front. Microbiol.">
        <title>High frequency of phylogenetically diverse reductive dehalogenase-homologous genes in deep subseafloor sedimentary metagenomes.</title>
        <authorList>
            <person name="Kawai M."/>
            <person name="Futagami T."/>
            <person name="Toyoda A."/>
            <person name="Takaki Y."/>
            <person name="Nishi S."/>
            <person name="Hori S."/>
            <person name="Arai W."/>
            <person name="Tsubouchi T."/>
            <person name="Morono Y."/>
            <person name="Uchiyama I."/>
            <person name="Ito T."/>
            <person name="Fujiyama A."/>
            <person name="Inagaki F."/>
            <person name="Takami H."/>
        </authorList>
    </citation>
    <scope>NUCLEOTIDE SEQUENCE</scope>
    <source>
        <strain evidence="2">Expedition CK06-06</strain>
    </source>
</reference>
<feature type="domain" description="Glycosyl transferase family 1" evidence="1">
    <location>
        <begin position="13"/>
        <end position="159"/>
    </location>
</feature>
<organism evidence="2">
    <name type="scientific">marine sediment metagenome</name>
    <dbReference type="NCBI Taxonomy" id="412755"/>
    <lineage>
        <taxon>unclassified sequences</taxon>
        <taxon>metagenomes</taxon>
        <taxon>ecological metagenomes</taxon>
    </lineage>
</organism>
<feature type="non-terminal residue" evidence="2">
    <location>
        <position position="1"/>
    </location>
</feature>
<name>X1G372_9ZZZZ</name>
<sequence>YLIPKNKNYYTKNRTIEILHIGRFFPEKCHSLIIETCKKLRENNYNFHMKFIGYGPLEKQIKGLIKKYHLEKWITVVGYVDHDDIPLYLGKADLYIQPSITEGMPISVLEAMSMKLPVILTNVGGMPELIKNKGGIIIEKNNLDQLFKTIILYINNSKKGVLWIFNE</sequence>
<evidence type="ECO:0000259" key="1">
    <source>
        <dbReference type="Pfam" id="PF00534"/>
    </source>
</evidence>
<dbReference type="InterPro" id="IPR001296">
    <property type="entry name" value="Glyco_trans_1"/>
</dbReference>
<dbReference type="EMBL" id="BARU01016771">
    <property type="protein sequence ID" value="GAH52366.1"/>
    <property type="molecule type" value="Genomic_DNA"/>
</dbReference>
<dbReference type="GO" id="GO:0016757">
    <property type="term" value="F:glycosyltransferase activity"/>
    <property type="evidence" value="ECO:0007669"/>
    <property type="project" value="InterPro"/>
</dbReference>
<dbReference type="SUPFAM" id="SSF53756">
    <property type="entry name" value="UDP-Glycosyltransferase/glycogen phosphorylase"/>
    <property type="match status" value="1"/>
</dbReference>
<dbReference type="AlphaFoldDB" id="X1G372"/>
<dbReference type="PANTHER" id="PTHR45947">
    <property type="entry name" value="SULFOQUINOVOSYL TRANSFERASE SQD2"/>
    <property type="match status" value="1"/>
</dbReference>
<dbReference type="Pfam" id="PF00534">
    <property type="entry name" value="Glycos_transf_1"/>
    <property type="match status" value="1"/>
</dbReference>
<proteinExistence type="predicted"/>
<dbReference type="CDD" id="cd03801">
    <property type="entry name" value="GT4_PimA-like"/>
    <property type="match status" value="1"/>
</dbReference>
<accession>X1G372</accession>
<comment type="caution">
    <text evidence="2">The sequence shown here is derived from an EMBL/GenBank/DDBJ whole genome shotgun (WGS) entry which is preliminary data.</text>
</comment>
<evidence type="ECO:0000313" key="2">
    <source>
        <dbReference type="EMBL" id="GAH52366.1"/>
    </source>
</evidence>